<reference evidence="2" key="1">
    <citation type="submission" date="2014-09" db="EMBL/GenBank/DDBJ databases">
        <title>Genome sequence of the luminous mushroom Mycena chlorophos for searching fungal bioluminescence genes.</title>
        <authorList>
            <person name="Tanaka Y."/>
            <person name="Kasuga D."/>
            <person name="Oba Y."/>
            <person name="Hase S."/>
            <person name="Sato K."/>
            <person name="Oba Y."/>
            <person name="Sakakibara Y."/>
        </authorList>
    </citation>
    <scope>NUCLEOTIDE SEQUENCE</scope>
</reference>
<accession>A0ABQ0LAC9</accession>
<organism evidence="2 3">
    <name type="scientific">Mycena chlorophos</name>
    <name type="common">Agaric fungus</name>
    <name type="synonym">Agaricus chlorophos</name>
    <dbReference type="NCBI Taxonomy" id="658473"/>
    <lineage>
        <taxon>Eukaryota</taxon>
        <taxon>Fungi</taxon>
        <taxon>Dikarya</taxon>
        <taxon>Basidiomycota</taxon>
        <taxon>Agaricomycotina</taxon>
        <taxon>Agaricomycetes</taxon>
        <taxon>Agaricomycetidae</taxon>
        <taxon>Agaricales</taxon>
        <taxon>Marasmiineae</taxon>
        <taxon>Mycenaceae</taxon>
        <taxon>Mycena</taxon>
    </lineage>
</organism>
<feature type="region of interest" description="Disordered" evidence="1">
    <location>
        <begin position="475"/>
        <end position="507"/>
    </location>
</feature>
<dbReference type="EMBL" id="DF844264">
    <property type="protein sequence ID" value="GAT48094.1"/>
    <property type="molecule type" value="Genomic_DNA"/>
</dbReference>
<feature type="compositionally biased region" description="Polar residues" evidence="1">
    <location>
        <begin position="577"/>
        <end position="586"/>
    </location>
</feature>
<gene>
    <name evidence="2" type="ORF">MCHLO_05527</name>
</gene>
<sequence>MDVLDKFTAGVVGKVKGDDSLWEARQWKGQLSFDWEKDKGAVELDAEAVTPLQAAHDAWKEIHWAPRFLVVTGAKMAVKSACGPAGTAWAAYDAVRLVKVVADAANSVKKAARPGFSGNISAKRTAKGGYLAEITLSPSASFEIWKLKSTSAGCELALSVVFVGTLIIKLEVDANRKIVRAKYPQAFLEGELKISLDVGGLEKADVEVLLDVAKGNKTAKGSTATRLSKLVAESALPELKPYTGPGGPDAGAGTGTGSLTAAATNCIPHLRVNHVASAEKTMHTAVHLVGTNVVSAAGGVIVDKLSASAVDVALHHVGEKVTTNLFEHFSEHATEELLELAMTRDVAWQGAQALFWRFQCRPRMVEVVQTSHPNASDNSAYCAGMLALSTLGETPNLVEISLTCDRGNTTIPDRRRLRAREEHRGYVWSTRSMSSRRRVSFPPWLLWCFLVDTAIQRRDGSYSATSLEANEHLHHPWRLPAPATHRTSPNITSASRHPSPRSPSTTHTLAGLASLATIMIESRAHPLVQPAPSSRAQEAYRRCRSSAMDVLYDACAGCEPGVGGTGSPEDDKAASGPATSASSRAGSTLRGGVTLVYGPSHPVLHAWK</sequence>
<evidence type="ECO:0000256" key="1">
    <source>
        <dbReference type="SAM" id="MobiDB-lite"/>
    </source>
</evidence>
<proteinExistence type="predicted"/>
<protein>
    <submittedName>
        <fullName evidence="2">Uncharacterized protein</fullName>
    </submittedName>
</protein>
<name>A0ABQ0LAC9_MYCCL</name>
<evidence type="ECO:0000313" key="3">
    <source>
        <dbReference type="Proteomes" id="UP000815677"/>
    </source>
</evidence>
<evidence type="ECO:0000313" key="2">
    <source>
        <dbReference type="EMBL" id="GAT48094.1"/>
    </source>
</evidence>
<feature type="compositionally biased region" description="Low complexity" evidence="1">
    <location>
        <begin position="492"/>
        <end position="507"/>
    </location>
</feature>
<keyword evidence="3" id="KW-1185">Reference proteome</keyword>
<dbReference type="Proteomes" id="UP000815677">
    <property type="component" value="Unassembled WGS sequence"/>
</dbReference>
<feature type="region of interest" description="Disordered" evidence="1">
    <location>
        <begin position="564"/>
        <end position="586"/>
    </location>
</feature>